<dbReference type="InterPro" id="IPR036938">
    <property type="entry name" value="PAP2/HPO_sf"/>
</dbReference>
<evidence type="ECO:0000313" key="6">
    <source>
        <dbReference type="Proteomes" id="UP000429607"/>
    </source>
</evidence>
<reference evidence="6 7" key="1">
    <citation type="submission" date="2018-09" db="EMBL/GenBank/DDBJ databases">
        <title>Genomic investigation of the strawberry pathogen Phytophthora fragariae indicates pathogenicity is determined by transcriptional variation in three key races.</title>
        <authorList>
            <person name="Adams T.M."/>
            <person name="Armitage A.D."/>
            <person name="Sobczyk M.K."/>
            <person name="Bates H.J."/>
            <person name="Dunwell J.M."/>
            <person name="Nellist C.F."/>
            <person name="Harrison R.J."/>
        </authorList>
    </citation>
    <scope>NUCLEOTIDE SEQUENCE [LARGE SCALE GENOMIC DNA]</scope>
    <source>
        <strain evidence="5 6">SCRP249</strain>
        <strain evidence="4 7">SCRP324</strain>
    </source>
</reference>
<evidence type="ECO:0000259" key="3">
    <source>
        <dbReference type="Pfam" id="PF01569"/>
    </source>
</evidence>
<dbReference type="OrthoDB" id="302705at2759"/>
<dbReference type="Pfam" id="PF01569">
    <property type="entry name" value="PAP2"/>
    <property type="match status" value="1"/>
</dbReference>
<evidence type="ECO:0000313" key="4">
    <source>
        <dbReference type="EMBL" id="KAE9044180.1"/>
    </source>
</evidence>
<dbReference type="PANTHER" id="PTHR14969">
    <property type="entry name" value="SPHINGOSINE-1-PHOSPHATE PHOSPHOHYDROLASE"/>
    <property type="match status" value="1"/>
</dbReference>
<feature type="domain" description="Phosphatidic acid phosphatase type 2/haloperoxidase" evidence="3">
    <location>
        <begin position="137"/>
        <end position="222"/>
    </location>
</feature>
<dbReference type="Proteomes" id="UP000435112">
    <property type="component" value="Unassembled WGS sequence"/>
</dbReference>
<accession>A0A6A3NKX0</accession>
<keyword evidence="1" id="KW-0812">Transmembrane</keyword>
<dbReference type="EMBL" id="QXFU01000104">
    <property type="protein sequence ID" value="KAE9044180.1"/>
    <property type="molecule type" value="Genomic_DNA"/>
</dbReference>
<keyword evidence="1" id="KW-0472">Membrane</keyword>
<dbReference type="SUPFAM" id="SSF48317">
    <property type="entry name" value="Acid phosphatase/Vanadium-dependent haloperoxidase"/>
    <property type="match status" value="1"/>
</dbReference>
<dbReference type="Gene3D" id="1.20.144.10">
    <property type="entry name" value="Phosphatidic acid phosphatase type 2/haloperoxidase"/>
    <property type="match status" value="1"/>
</dbReference>
<sequence length="292" mass="31805">MQLRRPSPVILVALLLLADAAAKDAPCSSPEDCCSLCGDDSERCARGPCSMNMVPRTFFSISVPTDGVGFWDVAFSFYGMVPYLVPIAIALEFILHRRSWTRLFALLFIPIVAIINAVVLVKSLGDCSDCDRPCGSCVSSNGMPSGHATNAIGLCLWLILETLLGVGKPWSASTKAATCAALVLLFVPVPYSRMYLGDHTGLQVGIGSADGVVLGLVYFFVQRYVVGRRLPGATERMKQGRFQFLNMTNDFYLVGEDRPTPLVPLMTADLQQQQQQHPYVRSESMQGAQAMK</sequence>
<gene>
    <name evidence="5" type="ORF">PR001_g2003</name>
    <name evidence="4" type="ORF">PR002_g2965</name>
</gene>
<evidence type="ECO:0000313" key="5">
    <source>
        <dbReference type="EMBL" id="KAE9050859.1"/>
    </source>
</evidence>
<feature type="signal peptide" evidence="2">
    <location>
        <begin position="1"/>
        <end position="22"/>
    </location>
</feature>
<evidence type="ECO:0000256" key="1">
    <source>
        <dbReference type="SAM" id="Phobius"/>
    </source>
</evidence>
<organism evidence="4 7">
    <name type="scientific">Phytophthora rubi</name>
    <dbReference type="NCBI Taxonomy" id="129364"/>
    <lineage>
        <taxon>Eukaryota</taxon>
        <taxon>Sar</taxon>
        <taxon>Stramenopiles</taxon>
        <taxon>Oomycota</taxon>
        <taxon>Peronosporomycetes</taxon>
        <taxon>Peronosporales</taxon>
        <taxon>Peronosporaceae</taxon>
        <taxon>Phytophthora</taxon>
    </lineage>
</organism>
<dbReference type="GO" id="GO:0042392">
    <property type="term" value="F:sphingosine-1-phosphate phosphatase activity"/>
    <property type="evidence" value="ECO:0007669"/>
    <property type="project" value="TreeGrafter"/>
</dbReference>
<evidence type="ECO:0000313" key="7">
    <source>
        <dbReference type="Proteomes" id="UP000435112"/>
    </source>
</evidence>
<dbReference type="Proteomes" id="UP000429607">
    <property type="component" value="Unassembled WGS sequence"/>
</dbReference>
<dbReference type="InterPro" id="IPR000326">
    <property type="entry name" value="PAP2/HPO"/>
</dbReference>
<keyword evidence="1" id="KW-1133">Transmembrane helix</keyword>
<feature type="transmembrane region" description="Helical" evidence="1">
    <location>
        <begin position="103"/>
        <end position="125"/>
    </location>
</feature>
<evidence type="ECO:0000256" key="2">
    <source>
        <dbReference type="SAM" id="SignalP"/>
    </source>
</evidence>
<name>A0A6A3NKX0_9STRA</name>
<dbReference type="PANTHER" id="PTHR14969:SF13">
    <property type="entry name" value="AT30094P"/>
    <property type="match status" value="1"/>
</dbReference>
<dbReference type="AlphaFoldDB" id="A0A6A3NKX0"/>
<proteinExistence type="predicted"/>
<protein>
    <recommendedName>
        <fullName evidence="3">Phosphatidic acid phosphatase type 2/haloperoxidase domain-containing protein</fullName>
    </recommendedName>
</protein>
<dbReference type="EMBL" id="QXFV01000065">
    <property type="protein sequence ID" value="KAE9050859.1"/>
    <property type="molecule type" value="Genomic_DNA"/>
</dbReference>
<feature type="transmembrane region" description="Helical" evidence="1">
    <location>
        <begin position="145"/>
        <end position="164"/>
    </location>
</feature>
<feature type="transmembrane region" description="Helical" evidence="1">
    <location>
        <begin position="68"/>
        <end position="91"/>
    </location>
</feature>
<feature type="transmembrane region" description="Helical" evidence="1">
    <location>
        <begin position="202"/>
        <end position="221"/>
    </location>
</feature>
<feature type="chain" id="PRO_5033522353" description="Phosphatidic acid phosphatase type 2/haloperoxidase domain-containing protein" evidence="2">
    <location>
        <begin position="23"/>
        <end position="292"/>
    </location>
</feature>
<comment type="caution">
    <text evidence="4">The sequence shown here is derived from an EMBL/GenBank/DDBJ whole genome shotgun (WGS) entry which is preliminary data.</text>
</comment>
<keyword evidence="2" id="KW-0732">Signal</keyword>
<feature type="transmembrane region" description="Helical" evidence="1">
    <location>
        <begin position="176"/>
        <end position="196"/>
    </location>
</feature>